<comment type="caution">
    <text evidence="13">The sequence shown here is derived from an EMBL/GenBank/DDBJ whole genome shotgun (WGS) entry which is preliminary data.</text>
</comment>
<keyword evidence="7 9" id="KW-0472">Membrane</keyword>
<keyword evidence="5" id="KW-0732">Signal</keyword>
<dbReference type="Gene3D" id="2.170.130.10">
    <property type="entry name" value="TonB-dependent receptor, plug domain"/>
    <property type="match status" value="1"/>
</dbReference>
<evidence type="ECO:0000256" key="7">
    <source>
        <dbReference type="ARBA" id="ARBA00023136"/>
    </source>
</evidence>
<evidence type="ECO:0000313" key="13">
    <source>
        <dbReference type="EMBL" id="NGP87902.1"/>
    </source>
</evidence>
<dbReference type="Gene3D" id="2.40.170.20">
    <property type="entry name" value="TonB-dependent receptor, beta-barrel domain"/>
    <property type="match status" value="1"/>
</dbReference>
<dbReference type="GO" id="GO:0009279">
    <property type="term" value="C:cell outer membrane"/>
    <property type="evidence" value="ECO:0007669"/>
    <property type="project" value="UniProtKB-SubCell"/>
</dbReference>
<keyword evidence="8 9" id="KW-0998">Cell outer membrane</keyword>
<dbReference type="Pfam" id="PF07715">
    <property type="entry name" value="Plug"/>
    <property type="match status" value="1"/>
</dbReference>
<evidence type="ECO:0000259" key="11">
    <source>
        <dbReference type="Pfam" id="PF00593"/>
    </source>
</evidence>
<proteinExistence type="inferred from homology"/>
<keyword evidence="2 9" id="KW-0813">Transport</keyword>
<dbReference type="InterPro" id="IPR036942">
    <property type="entry name" value="Beta-barrel_TonB_sf"/>
</dbReference>
<comment type="similarity">
    <text evidence="9 10">Belongs to the TonB-dependent receptor family.</text>
</comment>
<keyword evidence="14" id="KW-1185">Reference proteome</keyword>
<dbReference type="RefSeq" id="WP_165267098.1">
    <property type="nucleotide sequence ID" value="NZ_JAALLS010000006.1"/>
</dbReference>
<dbReference type="GO" id="GO:0015344">
    <property type="term" value="F:siderophore uptake transmembrane transporter activity"/>
    <property type="evidence" value="ECO:0007669"/>
    <property type="project" value="TreeGrafter"/>
</dbReference>
<organism evidence="13 14">
    <name type="scientific">Fodinibius halophilus</name>
    <dbReference type="NCBI Taxonomy" id="1736908"/>
    <lineage>
        <taxon>Bacteria</taxon>
        <taxon>Pseudomonadati</taxon>
        <taxon>Balneolota</taxon>
        <taxon>Balneolia</taxon>
        <taxon>Balneolales</taxon>
        <taxon>Balneolaceae</taxon>
        <taxon>Fodinibius</taxon>
    </lineage>
</organism>
<sequence length="686" mass="75688">MIVLLSIENFNKLFIKALILFSISVLCYHNAFSQSNKDSLTVKLDPITITAIQSTISTEAAPLSFTTAIRNNRELNQSASLSLKTVTTQLPGLWVGDRNNYALGEKLTIRGIGWRAAYGVRGIQVILNGIPLTVADGQTMINIVDPAFIRRAEVVRGPAATYWGNSSGGVLYLSTTPSHNNDSHLRMRTMGGSFGMRKAEVEYSISNPDHQMAIHSSYLTSDGFRNYSGVKMLRSGITGKTTLTSKSQLKYQAGAIYMPKAQHPSSLKKQQAKETPTMARSLFADSAKAGKTIGQGQAGLSYILNTPAGLLNITGYGIYRDLSNPLPFGIITVNRWAGGLRATIDKSWENLDLQMGLESKLQNDDRTEFENIGNAQRGTVTVDQIERVWNQAAFINSTYSLGNINFMGGIRFDRLTFEADADTNQQAGKRTFQSLSPSIGISYTPSTHTIFTNISTSFEAPTTTELVNRPGNGNGFNPSLKPEKTLGLEVGIRNTKSSSPIIYDIATYRLWVKDMLLPYKLSSDGPTYYRNQGQTTHTGVEGRVAVQFNPSWQFSTTANVTKAIFKDALNDDITGNEVPGIPKFRLNNKLKWTSGTFSGDLTYIYNSGYAANNKNSAYNDRYGVVNIKLSYLRSITDHNVRFQPFINIENLLNTRYNGSVVVNAYKGRYYEPAPGRNWQLGVSIAF</sequence>
<feature type="domain" description="TonB-dependent receptor plug" evidence="12">
    <location>
        <begin position="71"/>
        <end position="170"/>
    </location>
</feature>
<keyword evidence="3 9" id="KW-1134">Transmembrane beta strand</keyword>
<dbReference type="GO" id="GO:0044718">
    <property type="term" value="P:siderophore transmembrane transport"/>
    <property type="evidence" value="ECO:0007669"/>
    <property type="project" value="TreeGrafter"/>
</dbReference>
<evidence type="ECO:0000313" key="14">
    <source>
        <dbReference type="Proteomes" id="UP000479132"/>
    </source>
</evidence>
<dbReference type="SUPFAM" id="SSF56935">
    <property type="entry name" value="Porins"/>
    <property type="match status" value="1"/>
</dbReference>
<dbReference type="PROSITE" id="PS52016">
    <property type="entry name" value="TONB_DEPENDENT_REC_3"/>
    <property type="match status" value="1"/>
</dbReference>
<dbReference type="InterPro" id="IPR000531">
    <property type="entry name" value="Beta-barrel_TonB"/>
</dbReference>
<dbReference type="InterPro" id="IPR012910">
    <property type="entry name" value="Plug_dom"/>
</dbReference>
<evidence type="ECO:0000256" key="1">
    <source>
        <dbReference type="ARBA" id="ARBA00004571"/>
    </source>
</evidence>
<name>A0A6M1TCF5_9BACT</name>
<evidence type="ECO:0000256" key="10">
    <source>
        <dbReference type="RuleBase" id="RU003357"/>
    </source>
</evidence>
<evidence type="ECO:0000256" key="3">
    <source>
        <dbReference type="ARBA" id="ARBA00022452"/>
    </source>
</evidence>
<evidence type="ECO:0000259" key="12">
    <source>
        <dbReference type="Pfam" id="PF07715"/>
    </source>
</evidence>
<keyword evidence="6 10" id="KW-0798">TonB box</keyword>
<gene>
    <name evidence="13" type="ORF">G3569_06025</name>
</gene>
<dbReference type="InterPro" id="IPR039426">
    <property type="entry name" value="TonB-dep_rcpt-like"/>
</dbReference>
<dbReference type="InterPro" id="IPR037066">
    <property type="entry name" value="Plug_dom_sf"/>
</dbReference>
<accession>A0A6M1TCF5</accession>
<dbReference type="InterPro" id="IPR010917">
    <property type="entry name" value="TonB_rcpt_CS"/>
</dbReference>
<reference evidence="13 14" key="1">
    <citation type="submission" date="2020-02" db="EMBL/GenBank/DDBJ databases">
        <title>Aliifodinibius halophilus 2W32, complete genome.</title>
        <authorList>
            <person name="Li Y."/>
            <person name="Wu S."/>
        </authorList>
    </citation>
    <scope>NUCLEOTIDE SEQUENCE [LARGE SCALE GENOMIC DNA]</scope>
    <source>
        <strain evidence="13 14">2W32</strain>
    </source>
</reference>
<evidence type="ECO:0000256" key="9">
    <source>
        <dbReference type="PROSITE-ProRule" id="PRU01360"/>
    </source>
</evidence>
<protein>
    <submittedName>
        <fullName evidence="13">TonB-dependent receptor</fullName>
    </submittedName>
</protein>
<keyword evidence="13" id="KW-0675">Receptor</keyword>
<feature type="domain" description="TonB-dependent receptor-like beta-barrel" evidence="11">
    <location>
        <begin position="336"/>
        <end position="634"/>
    </location>
</feature>
<comment type="subcellular location">
    <subcellularLocation>
        <location evidence="1 9">Cell outer membrane</location>
        <topology evidence="1 9">Multi-pass membrane protein</topology>
    </subcellularLocation>
</comment>
<dbReference type="AlphaFoldDB" id="A0A6M1TCF5"/>
<dbReference type="EMBL" id="JAALLS010000006">
    <property type="protein sequence ID" value="NGP87902.1"/>
    <property type="molecule type" value="Genomic_DNA"/>
</dbReference>
<dbReference type="PANTHER" id="PTHR30069">
    <property type="entry name" value="TONB-DEPENDENT OUTER MEMBRANE RECEPTOR"/>
    <property type="match status" value="1"/>
</dbReference>
<dbReference type="PANTHER" id="PTHR30069:SF28">
    <property type="entry name" value="TONB-DEPENDENT RECEPTOR YNCD-RELATED"/>
    <property type="match status" value="1"/>
</dbReference>
<evidence type="ECO:0000256" key="4">
    <source>
        <dbReference type="ARBA" id="ARBA00022692"/>
    </source>
</evidence>
<evidence type="ECO:0000256" key="2">
    <source>
        <dbReference type="ARBA" id="ARBA00022448"/>
    </source>
</evidence>
<evidence type="ECO:0000256" key="5">
    <source>
        <dbReference type="ARBA" id="ARBA00022729"/>
    </source>
</evidence>
<dbReference type="Pfam" id="PF00593">
    <property type="entry name" value="TonB_dep_Rec_b-barrel"/>
    <property type="match status" value="1"/>
</dbReference>
<evidence type="ECO:0000256" key="8">
    <source>
        <dbReference type="ARBA" id="ARBA00023237"/>
    </source>
</evidence>
<dbReference type="PROSITE" id="PS01156">
    <property type="entry name" value="TONB_DEPENDENT_REC_2"/>
    <property type="match status" value="1"/>
</dbReference>
<evidence type="ECO:0000256" key="6">
    <source>
        <dbReference type="ARBA" id="ARBA00023077"/>
    </source>
</evidence>
<dbReference type="Proteomes" id="UP000479132">
    <property type="component" value="Unassembled WGS sequence"/>
</dbReference>
<keyword evidence="4 9" id="KW-0812">Transmembrane</keyword>